<feature type="transmembrane region" description="Helical" evidence="1">
    <location>
        <begin position="150"/>
        <end position="169"/>
    </location>
</feature>
<keyword evidence="1" id="KW-0472">Membrane</keyword>
<organism evidence="2 3">
    <name type="scientific">Jiangella alba</name>
    <dbReference type="NCBI Taxonomy" id="561176"/>
    <lineage>
        <taxon>Bacteria</taxon>
        <taxon>Bacillati</taxon>
        <taxon>Actinomycetota</taxon>
        <taxon>Actinomycetes</taxon>
        <taxon>Jiangellales</taxon>
        <taxon>Jiangellaceae</taxon>
        <taxon>Jiangella</taxon>
    </lineage>
</organism>
<gene>
    <name evidence="2" type="ORF">SAMN04488561_2138</name>
</gene>
<dbReference type="EMBL" id="FNUC01000003">
    <property type="protein sequence ID" value="SEE65678.1"/>
    <property type="molecule type" value="Genomic_DNA"/>
</dbReference>
<reference evidence="3" key="1">
    <citation type="submission" date="2016-10" db="EMBL/GenBank/DDBJ databases">
        <authorList>
            <person name="Varghese N."/>
            <person name="Submissions S."/>
        </authorList>
    </citation>
    <scope>NUCLEOTIDE SEQUENCE [LARGE SCALE GENOMIC DNA]</scope>
    <source>
        <strain evidence="3">DSM 45237</strain>
    </source>
</reference>
<accession>A0A1H5KNY4</accession>
<dbReference type="STRING" id="561176.SAMN04488561_2138"/>
<keyword evidence="1" id="KW-1133">Transmembrane helix</keyword>
<keyword evidence="3" id="KW-1185">Reference proteome</keyword>
<dbReference type="Proteomes" id="UP000181980">
    <property type="component" value="Unassembled WGS sequence"/>
</dbReference>
<feature type="transmembrane region" description="Helical" evidence="1">
    <location>
        <begin position="214"/>
        <end position="230"/>
    </location>
</feature>
<evidence type="ECO:0000256" key="1">
    <source>
        <dbReference type="SAM" id="Phobius"/>
    </source>
</evidence>
<evidence type="ECO:0000313" key="3">
    <source>
        <dbReference type="Proteomes" id="UP000181980"/>
    </source>
</evidence>
<protein>
    <submittedName>
        <fullName evidence="2">Uncharacterized protein</fullName>
    </submittedName>
</protein>
<feature type="transmembrane region" description="Helical" evidence="1">
    <location>
        <begin position="190"/>
        <end position="208"/>
    </location>
</feature>
<evidence type="ECO:0000313" key="2">
    <source>
        <dbReference type="EMBL" id="SEE65678.1"/>
    </source>
</evidence>
<proteinExistence type="predicted"/>
<name>A0A1H5KNY4_9ACTN</name>
<dbReference type="RefSeq" id="WP_069112888.1">
    <property type="nucleotide sequence ID" value="NZ_FNUC01000003.1"/>
</dbReference>
<keyword evidence="1" id="KW-0812">Transmembrane</keyword>
<sequence length="486" mass="52292">MRRWTGWFNRPILWLVLALVAALAGLVFATEAARAFSRPAEPTGIARCDRDFDTGCLTSRDAVPETPFDRRGNRFTGIRTWRLDVQGDWPRRPYERRLELELRSQAGRDELGAGITVEVVFAGSEAVWVRLPSGTVLETTAHPWQAVPSGGFLALMFVGGAVWATDIAVRSARRRRSWVRAGHAEVEPGIAMALFGVGALGVLVQFGYPRPTPLGVAGLVLTGWVGWVVVRHRHRLRRERSDRPVTASRYLARRRRADLMDELTRLTVTAMPGADRRNGHLAVVVRPSAPRQWALDSEGVAAAAGRALAARGRDGFAPDLTAGGWIRVGDGVRLTRGIGVDGRADEDGLLEVSARDDGTILLACGRGTSYAAEPSPVPNGGDPAQGPPVVLPALLLGLTQAALLLAAELSVGDPPQEWTVGVRIDRLRGAVTRESLLVGGDPLPLDRDSYVMAVQASAADVPGDFDGISRRLLSPLLRDLGVADAT</sequence>
<dbReference type="AlphaFoldDB" id="A0A1H5KNY4"/>